<sequence>MDGTRPGETITLTAAEDGVESTYTLTLSEWPEALADDRDSGFMGVYYYNAPAVKEHIGNIADLGPLAPLYLTIAPIDAFIQGNTQQLAILLADTPEQIAWEEPFPFFWGTVHLFFWDADPPHHDADDRRGGAVRADDRVGQISFSSGGATTQTLARLYHRQDSGGNVVVTDRSSRRGRPELHYLVKIVQMRTQGSQEPVS</sequence>
<organism evidence="1 2">
    <name type="scientific">Methanoculleus marisnigri</name>
    <dbReference type="NCBI Taxonomy" id="2198"/>
    <lineage>
        <taxon>Archaea</taxon>
        <taxon>Methanobacteriati</taxon>
        <taxon>Methanobacteriota</taxon>
        <taxon>Stenosarchaea group</taxon>
        <taxon>Methanomicrobia</taxon>
        <taxon>Methanomicrobiales</taxon>
        <taxon>Methanomicrobiaceae</taxon>
        <taxon>Methanoculleus</taxon>
    </lineage>
</organism>
<name>A0A101IRZ2_9EURY</name>
<proteinExistence type="predicted"/>
<dbReference type="EMBL" id="LGHE01000200">
    <property type="protein sequence ID" value="KUL00069.1"/>
    <property type="molecule type" value="Genomic_DNA"/>
</dbReference>
<evidence type="ECO:0000313" key="1">
    <source>
        <dbReference type="EMBL" id="KUL00069.1"/>
    </source>
</evidence>
<dbReference type="AlphaFoldDB" id="A0A101IRZ2"/>
<reference evidence="2" key="1">
    <citation type="journal article" date="2015" name="MBio">
        <title>Genome-Resolved Metagenomic Analysis Reveals Roles for Candidate Phyla and Other Microbial Community Members in Biogeochemical Transformations in Oil Reservoirs.</title>
        <authorList>
            <person name="Hu P."/>
            <person name="Tom L."/>
            <person name="Singh A."/>
            <person name="Thomas B.C."/>
            <person name="Baker B.J."/>
            <person name="Piceno Y.M."/>
            <person name="Andersen G.L."/>
            <person name="Banfield J.F."/>
        </authorList>
    </citation>
    <scope>NUCLEOTIDE SEQUENCE [LARGE SCALE GENOMIC DNA]</scope>
</reference>
<accession>A0A101IRZ2</accession>
<dbReference type="Proteomes" id="UP000054598">
    <property type="component" value="Unassembled WGS sequence"/>
</dbReference>
<evidence type="ECO:0000313" key="2">
    <source>
        <dbReference type="Proteomes" id="UP000054598"/>
    </source>
</evidence>
<gene>
    <name evidence="1" type="ORF">XE10_1567</name>
</gene>
<protein>
    <submittedName>
        <fullName evidence="1">Peptidase M50</fullName>
    </submittedName>
</protein>
<comment type="caution">
    <text evidence="1">The sequence shown here is derived from an EMBL/GenBank/DDBJ whole genome shotgun (WGS) entry which is preliminary data.</text>
</comment>
<dbReference type="PATRIC" id="fig|2198.3.peg.1542"/>